<evidence type="ECO:0000256" key="2">
    <source>
        <dbReference type="ARBA" id="ARBA00022771"/>
    </source>
</evidence>
<dbReference type="EMBL" id="CAVLGL010000013">
    <property type="protein sequence ID" value="CAK1580608.1"/>
    <property type="molecule type" value="Genomic_DNA"/>
</dbReference>
<dbReference type="AlphaFoldDB" id="A0AAV1KDB0"/>
<evidence type="ECO:0000256" key="1">
    <source>
        <dbReference type="ARBA" id="ARBA00022723"/>
    </source>
</evidence>
<comment type="caution">
    <text evidence="8">The sequence shown here is derived from an EMBL/GenBank/DDBJ whole genome shotgun (WGS) entry which is preliminary data.</text>
</comment>
<dbReference type="Pfam" id="PF01753">
    <property type="entry name" value="zf-MYND"/>
    <property type="match status" value="1"/>
</dbReference>
<evidence type="ECO:0000256" key="6">
    <source>
        <dbReference type="SAM" id="MobiDB-lite"/>
    </source>
</evidence>
<feature type="region of interest" description="Disordered" evidence="6">
    <location>
        <begin position="653"/>
        <end position="723"/>
    </location>
</feature>
<keyword evidence="3" id="KW-0862">Zinc</keyword>
<dbReference type="PROSITE" id="PS50865">
    <property type="entry name" value="ZF_MYND_2"/>
    <property type="match status" value="1"/>
</dbReference>
<gene>
    <name evidence="8" type="ORF">PARMNEM_LOCUS2381</name>
</gene>
<feature type="compositionally biased region" description="Low complexity" evidence="6">
    <location>
        <begin position="586"/>
        <end position="602"/>
    </location>
</feature>
<feature type="compositionally biased region" description="Basic and acidic residues" evidence="6">
    <location>
        <begin position="55"/>
        <end position="82"/>
    </location>
</feature>
<evidence type="ECO:0000259" key="7">
    <source>
        <dbReference type="PROSITE" id="PS50865"/>
    </source>
</evidence>
<organism evidence="8 9">
    <name type="scientific">Parnassius mnemosyne</name>
    <name type="common">clouded apollo</name>
    <dbReference type="NCBI Taxonomy" id="213953"/>
    <lineage>
        <taxon>Eukaryota</taxon>
        <taxon>Metazoa</taxon>
        <taxon>Ecdysozoa</taxon>
        <taxon>Arthropoda</taxon>
        <taxon>Hexapoda</taxon>
        <taxon>Insecta</taxon>
        <taxon>Pterygota</taxon>
        <taxon>Neoptera</taxon>
        <taxon>Endopterygota</taxon>
        <taxon>Lepidoptera</taxon>
        <taxon>Glossata</taxon>
        <taxon>Ditrysia</taxon>
        <taxon>Papilionoidea</taxon>
        <taxon>Papilionidae</taxon>
        <taxon>Parnassiinae</taxon>
        <taxon>Parnassini</taxon>
        <taxon>Parnassius</taxon>
        <taxon>Driopa</taxon>
    </lineage>
</organism>
<sequence length="764" mass="84622">MNDIGVKIAESPKDLSGVSPAPEIGVDNEVDPLSIDDSEANTAKDPLNVEDNVGIEEKPESCDEIAKEDNLSESKTNDNDTLQSEKIKEVVIKENSPINLVDDKNVTEAVIIDEVKPSEPAPDNTIRVPSEINQLPQEVKDSFTISKVKENSPVKEIPSVEAEEVKAQQTDIDVEMTEVVKLNEKIEKAEAKINIPSLNGDVIKDEQAAKRRLSDEVDTESPLKKLCQEVEKTFPQHDVMVNDYIQTATKNNVDEIQRHTEQLLSEIQTLRELAQKKEHEWNNILHLKKVKEEILLRLLRRKQVLSFEKSADVNGAERTDPFEYLNQAKNLAIDKSDEISGLAIKQPSSAMVNPILQPPVMPVTTHFNHMSGLPPPYDKVTHMQNMPKPVFPQPLMLPGPMPGFPRDMNGQLPNSFGIPMGRQGPTKDVKSIIADYRQRNPEITPRRGRRMKSILNPNMMNAPRPIAPKMDGLNNFNNLNMLFNNLDMNQKAMLERLQQIQAGGIPNGLSFKDVLVQFANMQQANPNLMPGHNRPMETMPNRPEHHIRPDGRRRQERSHEEPHVPKQVERLASPSPRLPPPPPYPEISLLPVTTSQETSQSQNSLLHGILTKQVSPASQSFSPTLAKLLTSPERKQSAPTLPSFGQAKNCGEITITPVQPTPPPPEPQPEKTEEVVQLDDEESPASECSGGGSPGGSGSGRLVIDEGGDPAPPDPDATEGPAPLCQGCRRRDAQFVCAGCANQWYCSRDCQVAAWDEHSEMCSG</sequence>
<evidence type="ECO:0000256" key="5">
    <source>
        <dbReference type="SAM" id="Coils"/>
    </source>
</evidence>
<dbReference type="InterPro" id="IPR002893">
    <property type="entry name" value="Znf_MYND"/>
</dbReference>
<accession>A0AAV1KDB0</accession>
<name>A0AAV1KDB0_9NEOP</name>
<dbReference type="GO" id="GO:0008270">
    <property type="term" value="F:zinc ion binding"/>
    <property type="evidence" value="ECO:0007669"/>
    <property type="project" value="UniProtKB-KW"/>
</dbReference>
<feature type="region of interest" description="Disordered" evidence="6">
    <location>
        <begin position="1"/>
        <end position="82"/>
    </location>
</feature>
<reference evidence="8 9" key="1">
    <citation type="submission" date="2023-11" db="EMBL/GenBank/DDBJ databases">
        <authorList>
            <person name="Hedman E."/>
            <person name="Englund M."/>
            <person name="Stromberg M."/>
            <person name="Nyberg Akerstrom W."/>
            <person name="Nylinder S."/>
            <person name="Jareborg N."/>
            <person name="Kallberg Y."/>
            <person name="Kronander E."/>
        </authorList>
    </citation>
    <scope>NUCLEOTIDE SEQUENCE [LARGE SCALE GENOMIC DNA]</scope>
</reference>
<keyword evidence="9" id="KW-1185">Reference proteome</keyword>
<feature type="region of interest" description="Disordered" evidence="6">
    <location>
        <begin position="525"/>
        <end position="603"/>
    </location>
</feature>
<keyword evidence="1" id="KW-0479">Metal-binding</keyword>
<evidence type="ECO:0000313" key="8">
    <source>
        <dbReference type="EMBL" id="CAK1580608.1"/>
    </source>
</evidence>
<evidence type="ECO:0000313" key="9">
    <source>
        <dbReference type="Proteomes" id="UP001314205"/>
    </source>
</evidence>
<protein>
    <recommendedName>
        <fullName evidence="7">MYND-type domain-containing protein</fullName>
    </recommendedName>
</protein>
<dbReference type="Gene3D" id="6.10.140.2220">
    <property type="match status" value="1"/>
</dbReference>
<feature type="compositionally biased region" description="Acidic residues" evidence="6">
    <location>
        <begin position="26"/>
        <end position="39"/>
    </location>
</feature>
<dbReference type="SUPFAM" id="SSF144232">
    <property type="entry name" value="HIT/MYND zinc finger-like"/>
    <property type="match status" value="1"/>
</dbReference>
<feature type="compositionally biased region" description="Basic and acidic residues" evidence="6">
    <location>
        <begin position="542"/>
        <end position="569"/>
    </location>
</feature>
<feature type="compositionally biased region" description="Pro residues" evidence="6">
    <location>
        <begin position="576"/>
        <end position="585"/>
    </location>
</feature>
<dbReference type="FunFam" id="6.10.140.2220:FF:000022">
    <property type="entry name" value="Leucine-rich repeat-containing protein"/>
    <property type="match status" value="1"/>
</dbReference>
<keyword evidence="2 4" id="KW-0863">Zinc-finger</keyword>
<proteinExistence type="predicted"/>
<keyword evidence="5" id="KW-0175">Coiled coil</keyword>
<feature type="compositionally biased region" description="Gly residues" evidence="6">
    <location>
        <begin position="689"/>
        <end position="699"/>
    </location>
</feature>
<evidence type="ECO:0000256" key="4">
    <source>
        <dbReference type="PROSITE-ProRule" id="PRU00134"/>
    </source>
</evidence>
<feature type="domain" description="MYND-type" evidence="7">
    <location>
        <begin position="725"/>
        <end position="762"/>
    </location>
</feature>
<dbReference type="Proteomes" id="UP001314205">
    <property type="component" value="Unassembled WGS sequence"/>
</dbReference>
<dbReference type="PROSITE" id="PS01360">
    <property type="entry name" value="ZF_MYND_1"/>
    <property type="match status" value="1"/>
</dbReference>
<feature type="coiled-coil region" evidence="5">
    <location>
        <begin position="253"/>
        <end position="280"/>
    </location>
</feature>
<evidence type="ECO:0000256" key="3">
    <source>
        <dbReference type="ARBA" id="ARBA00022833"/>
    </source>
</evidence>